<dbReference type="GO" id="GO:0008270">
    <property type="term" value="F:zinc ion binding"/>
    <property type="evidence" value="ECO:0007669"/>
    <property type="project" value="UniProtKB-KW"/>
</dbReference>
<keyword evidence="2" id="KW-0479">Metal-binding</keyword>
<evidence type="ECO:0000259" key="10">
    <source>
        <dbReference type="PROSITE" id="PS50114"/>
    </source>
</evidence>
<evidence type="ECO:0000256" key="3">
    <source>
        <dbReference type="ARBA" id="ARBA00022771"/>
    </source>
</evidence>
<gene>
    <name evidence="11" type="ORF">OBRU01_08474</name>
</gene>
<dbReference type="GO" id="GO:0000981">
    <property type="term" value="F:DNA-binding transcription factor activity, RNA polymerase II-specific"/>
    <property type="evidence" value="ECO:0007669"/>
    <property type="project" value="TreeGrafter"/>
</dbReference>
<evidence type="ECO:0000256" key="6">
    <source>
        <dbReference type="ARBA" id="ARBA00023163"/>
    </source>
</evidence>
<feature type="compositionally biased region" description="Basic and acidic residues" evidence="9">
    <location>
        <begin position="1"/>
        <end position="12"/>
    </location>
</feature>
<dbReference type="PANTHER" id="PTHR10071">
    <property type="entry name" value="TRANSCRIPTION FACTOR GATA FAMILY MEMBER"/>
    <property type="match status" value="1"/>
</dbReference>
<comment type="caution">
    <text evidence="11">The sequence shown here is derived from an EMBL/GenBank/DDBJ whole genome shotgun (WGS) entry which is preliminary data.</text>
</comment>
<sequence length="512" mass="55012">DELGEDSVKDEPAEQPPGDEPPHSHAPAQSLAHYAPKLEDSVEQHAHAHYEEERMRLSEAETARYLAFKQEPPYRALPSPLPAPHSPSPGTRFQLPRPRPPPGPFGRGLALRYGPPHHVIVQQDGDEEHGPDAYLAHKERAEQAQYAGADGDGRQYAAALGEQASAALEMIQTTALNDQQSVGVAYQPVKYETRGGESEARAGTYASLQPVTSVGGGYTYATSGGQYTGAYGYGGGKELLALYGGAGGVGGAGERRGDESPPSQLLYRADPTLSSSSLGPRAAHVVYGSVLPQSQAVYETPPSPNSQQVTLYTHGNTVQYKVGGEHYLSQGGGVEYVPVSGYEGGLLVEGYPASSQAWPGHNLLPIDDGFDPSMAGMGEVKECVNCAAATTPLWRRDGTGHYLCNACGLYTRINGVNRPPLKGQKAKPQQALPTNGNRRVGVTCANCRTSNTTLWRRNNNGEPVCNACGLYYKLHNVTYFYNKLHEMAFTHNMPKFMKQNSHTKSLLALNGV</sequence>
<dbReference type="GO" id="GO:0045944">
    <property type="term" value="P:positive regulation of transcription by RNA polymerase II"/>
    <property type="evidence" value="ECO:0007669"/>
    <property type="project" value="TreeGrafter"/>
</dbReference>
<dbReference type="PROSITE" id="PS00344">
    <property type="entry name" value="GATA_ZN_FINGER_1"/>
    <property type="match status" value="2"/>
</dbReference>
<dbReference type="PANTHER" id="PTHR10071:SF281">
    <property type="entry name" value="BOX A-BINDING FACTOR-RELATED"/>
    <property type="match status" value="1"/>
</dbReference>
<keyword evidence="5" id="KW-0805">Transcription regulation</keyword>
<accession>A0A0L7LHE2</accession>
<keyword evidence="7" id="KW-0539">Nucleus</keyword>
<dbReference type="GO" id="GO:0000978">
    <property type="term" value="F:RNA polymerase II cis-regulatory region sequence-specific DNA binding"/>
    <property type="evidence" value="ECO:0007669"/>
    <property type="project" value="TreeGrafter"/>
</dbReference>
<protein>
    <submittedName>
        <fullName evidence="11">GATA transcription factor GATAc</fullName>
    </submittedName>
</protein>
<dbReference type="STRING" id="104452.A0A0L7LHE2"/>
<dbReference type="GO" id="GO:0045165">
    <property type="term" value="P:cell fate commitment"/>
    <property type="evidence" value="ECO:0007669"/>
    <property type="project" value="TreeGrafter"/>
</dbReference>
<feature type="domain" description="GATA-type" evidence="10">
    <location>
        <begin position="438"/>
        <end position="477"/>
    </location>
</feature>
<evidence type="ECO:0000256" key="1">
    <source>
        <dbReference type="ARBA" id="ARBA00004123"/>
    </source>
</evidence>
<dbReference type="InterPro" id="IPR039355">
    <property type="entry name" value="Transcription_factor_GATA"/>
</dbReference>
<name>A0A0L7LHE2_OPEBR</name>
<keyword evidence="6" id="KW-0804">Transcription</keyword>
<keyword evidence="12" id="KW-1185">Reference proteome</keyword>
<dbReference type="Proteomes" id="UP000037510">
    <property type="component" value="Unassembled WGS sequence"/>
</dbReference>
<dbReference type="CDD" id="cd00202">
    <property type="entry name" value="ZnF_GATA"/>
    <property type="match status" value="2"/>
</dbReference>
<proteinExistence type="predicted"/>
<reference evidence="11 12" key="1">
    <citation type="journal article" date="2015" name="Genome Biol. Evol.">
        <title>The genome of winter moth (Operophtera brumata) provides a genomic perspective on sexual dimorphism and phenology.</title>
        <authorList>
            <person name="Derks M.F."/>
            <person name="Smit S."/>
            <person name="Salis L."/>
            <person name="Schijlen E."/>
            <person name="Bossers A."/>
            <person name="Mateman C."/>
            <person name="Pijl A.S."/>
            <person name="de Ridder D."/>
            <person name="Groenen M.A."/>
            <person name="Visser M.E."/>
            <person name="Megens H.J."/>
        </authorList>
    </citation>
    <scope>NUCLEOTIDE SEQUENCE [LARGE SCALE GENOMIC DNA]</scope>
    <source>
        <strain evidence="11">WM2013NL</strain>
        <tissue evidence="11">Head and thorax</tissue>
    </source>
</reference>
<dbReference type="SMART" id="SM00401">
    <property type="entry name" value="ZnF_GATA"/>
    <property type="match status" value="2"/>
</dbReference>
<evidence type="ECO:0000256" key="4">
    <source>
        <dbReference type="ARBA" id="ARBA00022833"/>
    </source>
</evidence>
<organism evidence="11 12">
    <name type="scientific">Operophtera brumata</name>
    <name type="common">Winter moth</name>
    <name type="synonym">Phalaena brumata</name>
    <dbReference type="NCBI Taxonomy" id="104452"/>
    <lineage>
        <taxon>Eukaryota</taxon>
        <taxon>Metazoa</taxon>
        <taxon>Ecdysozoa</taxon>
        <taxon>Arthropoda</taxon>
        <taxon>Hexapoda</taxon>
        <taxon>Insecta</taxon>
        <taxon>Pterygota</taxon>
        <taxon>Neoptera</taxon>
        <taxon>Endopterygota</taxon>
        <taxon>Lepidoptera</taxon>
        <taxon>Glossata</taxon>
        <taxon>Ditrysia</taxon>
        <taxon>Geometroidea</taxon>
        <taxon>Geometridae</taxon>
        <taxon>Larentiinae</taxon>
        <taxon>Operophtera</taxon>
    </lineage>
</organism>
<dbReference type="GO" id="GO:0000122">
    <property type="term" value="P:negative regulation of transcription by RNA polymerase II"/>
    <property type="evidence" value="ECO:0007669"/>
    <property type="project" value="TreeGrafter"/>
</dbReference>
<dbReference type="Pfam" id="PF00320">
    <property type="entry name" value="GATA"/>
    <property type="match status" value="2"/>
</dbReference>
<evidence type="ECO:0000256" key="2">
    <source>
        <dbReference type="ARBA" id="ARBA00022723"/>
    </source>
</evidence>
<dbReference type="EMBL" id="JTDY01001117">
    <property type="protein sequence ID" value="KOB74825.1"/>
    <property type="molecule type" value="Genomic_DNA"/>
</dbReference>
<dbReference type="Gene3D" id="3.30.50.10">
    <property type="entry name" value="Erythroid Transcription Factor GATA-1, subunit A"/>
    <property type="match status" value="2"/>
</dbReference>
<evidence type="ECO:0000313" key="11">
    <source>
        <dbReference type="EMBL" id="KOB74825.1"/>
    </source>
</evidence>
<evidence type="ECO:0000256" key="8">
    <source>
        <dbReference type="PROSITE-ProRule" id="PRU00094"/>
    </source>
</evidence>
<keyword evidence="4" id="KW-0862">Zinc</keyword>
<dbReference type="InterPro" id="IPR000679">
    <property type="entry name" value="Znf_GATA"/>
</dbReference>
<feature type="compositionally biased region" description="Basic and acidic residues" evidence="9">
    <location>
        <begin position="36"/>
        <end position="62"/>
    </location>
</feature>
<dbReference type="InterPro" id="IPR013088">
    <property type="entry name" value="Znf_NHR/GATA"/>
</dbReference>
<feature type="domain" description="GATA-type" evidence="10">
    <location>
        <begin position="377"/>
        <end position="419"/>
    </location>
</feature>
<feature type="non-terminal residue" evidence="11">
    <location>
        <position position="1"/>
    </location>
</feature>
<dbReference type="PROSITE" id="PS50114">
    <property type="entry name" value="GATA_ZN_FINGER_2"/>
    <property type="match status" value="2"/>
</dbReference>
<keyword evidence="3 8" id="KW-0863">Zinc-finger</keyword>
<comment type="subcellular location">
    <subcellularLocation>
        <location evidence="1">Nucleus</location>
    </subcellularLocation>
</comment>
<dbReference type="PRINTS" id="PR00619">
    <property type="entry name" value="GATAZNFINGER"/>
</dbReference>
<dbReference type="AlphaFoldDB" id="A0A0L7LHE2"/>
<feature type="region of interest" description="Disordered" evidence="9">
    <location>
        <begin position="1"/>
        <end position="112"/>
    </location>
</feature>
<evidence type="ECO:0000256" key="7">
    <source>
        <dbReference type="ARBA" id="ARBA00023242"/>
    </source>
</evidence>
<evidence type="ECO:0000313" key="12">
    <source>
        <dbReference type="Proteomes" id="UP000037510"/>
    </source>
</evidence>
<evidence type="ECO:0000256" key="5">
    <source>
        <dbReference type="ARBA" id="ARBA00023015"/>
    </source>
</evidence>
<dbReference type="SUPFAM" id="SSF57716">
    <property type="entry name" value="Glucocorticoid receptor-like (DNA-binding domain)"/>
    <property type="match status" value="2"/>
</dbReference>
<dbReference type="GO" id="GO:0005634">
    <property type="term" value="C:nucleus"/>
    <property type="evidence" value="ECO:0007669"/>
    <property type="project" value="UniProtKB-SubCell"/>
</dbReference>
<evidence type="ECO:0000256" key="9">
    <source>
        <dbReference type="SAM" id="MobiDB-lite"/>
    </source>
</evidence>